<keyword evidence="6 8" id="KW-0326">Glycosidase</keyword>
<evidence type="ECO:0000256" key="6">
    <source>
        <dbReference type="ARBA" id="ARBA00023295"/>
    </source>
</evidence>
<organism evidence="10">
    <name type="scientific">Ananas comosus var. bracteatus</name>
    <name type="common">red pineapple</name>
    <dbReference type="NCBI Taxonomy" id="296719"/>
    <lineage>
        <taxon>Eukaryota</taxon>
        <taxon>Viridiplantae</taxon>
        <taxon>Streptophyta</taxon>
        <taxon>Embryophyta</taxon>
        <taxon>Tracheophyta</taxon>
        <taxon>Spermatophyta</taxon>
        <taxon>Magnoliopsida</taxon>
        <taxon>Liliopsida</taxon>
        <taxon>Poales</taxon>
        <taxon>Bromeliaceae</taxon>
        <taxon>Bromelioideae</taxon>
        <taxon>Ananas</taxon>
    </lineage>
</organism>
<sequence>MSLTIAESNNILISGLSTVNSEGFHISIFGSNGVTVQGAKITALSNSPNTDGIHIQMSSDVIVTSSSIKTGDDCTSIGEGTSNVWIEKINCGTSHGISSYQWIGATNREAAPSRARIGSPGQGSSLRGREDRGECESDLGLGSELGEDAEEERRGRGRRGRELELARRGRARARRGGGEGEKGSTQGTGAGKWDWVGFG</sequence>
<dbReference type="GO" id="GO:0005975">
    <property type="term" value="P:carbohydrate metabolic process"/>
    <property type="evidence" value="ECO:0007669"/>
    <property type="project" value="InterPro"/>
</dbReference>
<accession>A0A6V7PJX8</accession>
<dbReference type="EMBL" id="LR862148">
    <property type="protein sequence ID" value="CAD1830953.1"/>
    <property type="molecule type" value="Genomic_DNA"/>
</dbReference>
<dbReference type="InterPro" id="IPR011050">
    <property type="entry name" value="Pectin_lyase_fold/virulence"/>
</dbReference>
<protein>
    <recommendedName>
        <fullName evidence="11">Polygalacturonase</fullName>
    </recommendedName>
</protein>
<evidence type="ECO:0000256" key="9">
    <source>
        <dbReference type="SAM" id="MobiDB-lite"/>
    </source>
</evidence>
<evidence type="ECO:0000256" key="5">
    <source>
        <dbReference type="ARBA" id="ARBA00022801"/>
    </source>
</evidence>
<dbReference type="AlphaFoldDB" id="A0A6V7PJX8"/>
<evidence type="ECO:0000256" key="3">
    <source>
        <dbReference type="ARBA" id="ARBA00022512"/>
    </source>
</evidence>
<comment type="similarity">
    <text evidence="2 8">Belongs to the glycosyl hydrolase 28 family.</text>
</comment>
<dbReference type="Gene3D" id="2.160.20.10">
    <property type="entry name" value="Single-stranded right-handed beta-helix, Pectin lyase-like"/>
    <property type="match status" value="1"/>
</dbReference>
<proteinExistence type="inferred from homology"/>
<dbReference type="SUPFAM" id="SSF51126">
    <property type="entry name" value="Pectin lyase-like"/>
    <property type="match status" value="1"/>
</dbReference>
<dbReference type="GO" id="GO:0071555">
    <property type="term" value="P:cell wall organization"/>
    <property type="evidence" value="ECO:0007669"/>
    <property type="project" value="UniProtKB-KW"/>
</dbReference>
<evidence type="ECO:0000313" key="10">
    <source>
        <dbReference type="EMBL" id="CAD1830953.1"/>
    </source>
</evidence>
<keyword evidence="7" id="KW-0961">Cell wall biogenesis/degradation</keyword>
<keyword evidence="5 8" id="KW-0378">Hydrolase</keyword>
<keyword evidence="4" id="KW-0964">Secreted</keyword>
<dbReference type="InterPro" id="IPR012334">
    <property type="entry name" value="Pectin_lyas_fold"/>
</dbReference>
<evidence type="ECO:0000256" key="4">
    <source>
        <dbReference type="ARBA" id="ARBA00022525"/>
    </source>
</evidence>
<dbReference type="InterPro" id="IPR000743">
    <property type="entry name" value="Glyco_hydro_28"/>
</dbReference>
<evidence type="ECO:0000256" key="2">
    <source>
        <dbReference type="ARBA" id="ARBA00008834"/>
    </source>
</evidence>
<name>A0A6V7PJX8_ANACO</name>
<evidence type="ECO:0000256" key="7">
    <source>
        <dbReference type="ARBA" id="ARBA00023316"/>
    </source>
</evidence>
<reference evidence="10" key="1">
    <citation type="submission" date="2020-07" db="EMBL/GenBank/DDBJ databases">
        <authorList>
            <person name="Lin J."/>
        </authorList>
    </citation>
    <scope>NUCLEOTIDE SEQUENCE</scope>
</reference>
<evidence type="ECO:0008006" key="11">
    <source>
        <dbReference type="Google" id="ProtNLM"/>
    </source>
</evidence>
<evidence type="ECO:0000256" key="1">
    <source>
        <dbReference type="ARBA" id="ARBA00004191"/>
    </source>
</evidence>
<dbReference type="PANTHER" id="PTHR31375">
    <property type="match status" value="1"/>
</dbReference>
<dbReference type="Pfam" id="PF00295">
    <property type="entry name" value="Glyco_hydro_28"/>
    <property type="match status" value="1"/>
</dbReference>
<keyword evidence="3" id="KW-0134">Cell wall</keyword>
<evidence type="ECO:0000256" key="8">
    <source>
        <dbReference type="RuleBase" id="RU361169"/>
    </source>
</evidence>
<comment type="subcellular location">
    <subcellularLocation>
        <location evidence="1">Secreted</location>
        <location evidence="1">Cell wall</location>
    </subcellularLocation>
</comment>
<dbReference type="GO" id="GO:0004650">
    <property type="term" value="F:polygalacturonase activity"/>
    <property type="evidence" value="ECO:0007669"/>
    <property type="project" value="InterPro"/>
</dbReference>
<gene>
    <name evidence="10" type="ORF">CB5_LOCUS14164</name>
</gene>
<feature type="region of interest" description="Disordered" evidence="9">
    <location>
        <begin position="110"/>
        <end position="199"/>
    </location>
</feature>